<evidence type="ECO:0000256" key="1">
    <source>
        <dbReference type="SAM" id="SignalP"/>
    </source>
</evidence>
<dbReference type="AlphaFoldDB" id="A0A5S9MAW1"/>
<feature type="domain" description="GH11" evidence="2">
    <location>
        <begin position="38"/>
        <end position="80"/>
    </location>
</feature>
<dbReference type="EMBL" id="AP021906">
    <property type="protein sequence ID" value="BBP90015.1"/>
    <property type="molecule type" value="Genomic_DNA"/>
</dbReference>
<dbReference type="UniPathway" id="UPA00114"/>
<organism evidence="3 4">
    <name type="scientific">Bacillus safensis</name>
    <dbReference type="NCBI Taxonomy" id="561879"/>
    <lineage>
        <taxon>Bacteria</taxon>
        <taxon>Bacillati</taxon>
        <taxon>Bacillota</taxon>
        <taxon>Bacilli</taxon>
        <taxon>Bacillales</taxon>
        <taxon>Bacillaceae</taxon>
        <taxon>Bacillus</taxon>
    </lineage>
</organism>
<gene>
    <name evidence="3" type="ORF">BsIDN1_36330</name>
</gene>
<dbReference type="Proteomes" id="UP000464658">
    <property type="component" value="Chromosome"/>
</dbReference>
<dbReference type="SUPFAM" id="SSF49899">
    <property type="entry name" value="Concanavalin A-like lectins/glucanases"/>
    <property type="match status" value="1"/>
</dbReference>
<name>A0A5S9MAW1_BACIA</name>
<dbReference type="GO" id="GO:0045493">
    <property type="term" value="P:xylan catabolic process"/>
    <property type="evidence" value="ECO:0007669"/>
    <property type="project" value="UniProtKB-UniPathway"/>
</dbReference>
<dbReference type="Gene3D" id="2.60.120.180">
    <property type="match status" value="1"/>
</dbReference>
<dbReference type="GO" id="GO:0004553">
    <property type="term" value="F:hydrolase activity, hydrolyzing O-glycosyl compounds"/>
    <property type="evidence" value="ECO:0007669"/>
    <property type="project" value="InterPro"/>
</dbReference>
<proteinExistence type="predicted"/>
<dbReference type="Pfam" id="PF00457">
    <property type="entry name" value="Glyco_hydro_11"/>
    <property type="match status" value="1"/>
</dbReference>
<feature type="chain" id="PRO_5025072795" description="GH11 domain-containing protein" evidence="1">
    <location>
        <begin position="28"/>
        <end position="118"/>
    </location>
</feature>
<protein>
    <recommendedName>
        <fullName evidence="2">GH11 domain-containing protein</fullName>
    </recommendedName>
</protein>
<dbReference type="InterPro" id="IPR013320">
    <property type="entry name" value="ConA-like_dom_sf"/>
</dbReference>
<sequence length="118" mass="13023">MNLKRLRLLFVMCIGFVLTLTAVPAHAETIYDNRIGTHSGYDFELWKDYGNTSMTLNNGGAFSASWNNIGNALFRKGKRSLIPLKLIINLATSPSTTTQPLTRAGIPIYVSMAGHNLH</sequence>
<evidence type="ECO:0000259" key="2">
    <source>
        <dbReference type="Pfam" id="PF00457"/>
    </source>
</evidence>
<evidence type="ECO:0000313" key="3">
    <source>
        <dbReference type="EMBL" id="BBP90015.1"/>
    </source>
</evidence>
<feature type="signal peptide" evidence="1">
    <location>
        <begin position="1"/>
        <end position="27"/>
    </location>
</feature>
<dbReference type="InterPro" id="IPR013319">
    <property type="entry name" value="GH11/12"/>
</dbReference>
<accession>A0A5S9MAW1</accession>
<reference evidence="3 4" key="1">
    <citation type="submission" date="2019-12" db="EMBL/GenBank/DDBJ databases">
        <title>Full genome sequence of a Bacillus safensis strain isolated from commercially available natto in Indonesia.</title>
        <authorList>
            <person name="Yoshida M."/>
            <person name="Uomi M."/>
            <person name="Waturangi D."/>
            <person name="Ekaputri J.J."/>
            <person name="Setiamarga D.H.E."/>
        </authorList>
    </citation>
    <scope>NUCLEOTIDE SEQUENCE [LARGE SCALE GENOMIC DNA]</scope>
    <source>
        <strain evidence="3 4">IDN1</strain>
    </source>
</reference>
<evidence type="ECO:0000313" key="4">
    <source>
        <dbReference type="Proteomes" id="UP000464658"/>
    </source>
</evidence>
<keyword evidence="1" id="KW-0732">Signal</keyword>
<dbReference type="InterPro" id="IPR033123">
    <property type="entry name" value="GH11_dom"/>
</dbReference>